<keyword evidence="3" id="KW-1185">Reference proteome</keyword>
<organism evidence="2 3">
    <name type="scientific">Ancylostoma ceylanicum</name>
    <dbReference type="NCBI Taxonomy" id="53326"/>
    <lineage>
        <taxon>Eukaryota</taxon>
        <taxon>Metazoa</taxon>
        <taxon>Ecdysozoa</taxon>
        <taxon>Nematoda</taxon>
        <taxon>Chromadorea</taxon>
        <taxon>Rhabditida</taxon>
        <taxon>Rhabditina</taxon>
        <taxon>Rhabditomorpha</taxon>
        <taxon>Strongyloidea</taxon>
        <taxon>Ancylostomatidae</taxon>
        <taxon>Ancylostomatinae</taxon>
        <taxon>Ancylostoma</taxon>
    </lineage>
</organism>
<evidence type="ECO:0000313" key="3">
    <source>
        <dbReference type="Proteomes" id="UP000024635"/>
    </source>
</evidence>
<feature type="compositionally biased region" description="Basic and acidic residues" evidence="1">
    <location>
        <begin position="15"/>
        <end position="29"/>
    </location>
</feature>
<evidence type="ECO:0000313" key="2">
    <source>
        <dbReference type="EMBL" id="EYC06293.1"/>
    </source>
</evidence>
<name>A0A016TV77_9BILA</name>
<accession>A0A016TV77</accession>
<protein>
    <submittedName>
        <fullName evidence="2">Uncharacterized protein</fullName>
    </submittedName>
</protein>
<sequence>MVNVLAPSKPCSNSEPREDENPGGDRDDYPTATNEEIPAQKVDVSAKLLDQPNSSRSCRTVVTRSNILF</sequence>
<dbReference type="EMBL" id="JARK01001413">
    <property type="protein sequence ID" value="EYC06293.1"/>
    <property type="molecule type" value="Genomic_DNA"/>
</dbReference>
<proteinExistence type="predicted"/>
<dbReference type="AlphaFoldDB" id="A0A016TV77"/>
<dbReference type="Proteomes" id="UP000024635">
    <property type="component" value="Unassembled WGS sequence"/>
</dbReference>
<reference evidence="3" key="1">
    <citation type="journal article" date="2015" name="Nat. Genet.">
        <title>The genome and transcriptome of the zoonotic hookworm Ancylostoma ceylanicum identify infection-specific gene families.</title>
        <authorList>
            <person name="Schwarz E.M."/>
            <person name="Hu Y."/>
            <person name="Antoshechkin I."/>
            <person name="Miller M.M."/>
            <person name="Sternberg P.W."/>
            <person name="Aroian R.V."/>
        </authorList>
    </citation>
    <scope>NUCLEOTIDE SEQUENCE</scope>
    <source>
        <strain evidence="3">HY135</strain>
    </source>
</reference>
<feature type="region of interest" description="Disordered" evidence="1">
    <location>
        <begin position="1"/>
        <end position="57"/>
    </location>
</feature>
<comment type="caution">
    <text evidence="2">The sequence shown here is derived from an EMBL/GenBank/DDBJ whole genome shotgun (WGS) entry which is preliminary data.</text>
</comment>
<evidence type="ECO:0000256" key="1">
    <source>
        <dbReference type="SAM" id="MobiDB-lite"/>
    </source>
</evidence>
<gene>
    <name evidence="2" type="primary">Acey_s0077.g1128</name>
    <name evidence="2" type="ORF">Y032_0077g1128</name>
</gene>